<organism evidence="4 5">
    <name type="scientific">Mollisia scopiformis</name>
    <name type="common">Conifer needle endophyte fungus</name>
    <name type="synonym">Phialocephala scopiformis</name>
    <dbReference type="NCBI Taxonomy" id="149040"/>
    <lineage>
        <taxon>Eukaryota</taxon>
        <taxon>Fungi</taxon>
        <taxon>Dikarya</taxon>
        <taxon>Ascomycota</taxon>
        <taxon>Pezizomycotina</taxon>
        <taxon>Leotiomycetes</taxon>
        <taxon>Helotiales</taxon>
        <taxon>Mollisiaceae</taxon>
        <taxon>Mollisia</taxon>
    </lineage>
</organism>
<dbReference type="InParanoid" id="A0A194XH16"/>
<dbReference type="GO" id="GO:0008483">
    <property type="term" value="F:transaminase activity"/>
    <property type="evidence" value="ECO:0007669"/>
    <property type="project" value="InterPro"/>
</dbReference>
<comment type="similarity">
    <text evidence="3">Belongs to the class-III pyridoxal-phosphate-dependent aminotransferase family.</text>
</comment>
<dbReference type="EMBL" id="KQ947411">
    <property type="protein sequence ID" value="KUJ19458.1"/>
    <property type="molecule type" value="Genomic_DNA"/>
</dbReference>
<dbReference type="Gene3D" id="3.40.640.10">
    <property type="entry name" value="Type I PLP-dependent aspartate aminotransferase-like (Major domain)"/>
    <property type="match status" value="1"/>
</dbReference>
<name>A0A194XH16_MOLSC</name>
<protein>
    <submittedName>
        <fullName evidence="4">Beta-transaminase</fullName>
    </submittedName>
</protein>
<comment type="cofactor">
    <cofactor evidence="1">
        <name>pyridoxal 5'-phosphate</name>
        <dbReference type="ChEBI" id="CHEBI:597326"/>
    </cofactor>
</comment>
<dbReference type="RefSeq" id="XP_018073813.1">
    <property type="nucleotide sequence ID" value="XM_018214676.1"/>
</dbReference>
<dbReference type="STRING" id="149040.A0A194XH16"/>
<dbReference type="GeneID" id="28824402"/>
<dbReference type="SUPFAM" id="SSF53383">
    <property type="entry name" value="PLP-dependent transferases"/>
    <property type="match status" value="1"/>
</dbReference>
<evidence type="ECO:0000313" key="5">
    <source>
        <dbReference type="Proteomes" id="UP000070700"/>
    </source>
</evidence>
<dbReference type="OrthoDB" id="425114at2759"/>
<dbReference type="PANTHER" id="PTHR43713">
    <property type="entry name" value="GLUTAMATE-1-SEMIALDEHYDE 2,1-AMINOMUTASE"/>
    <property type="match status" value="1"/>
</dbReference>
<keyword evidence="2 3" id="KW-0663">Pyridoxal phosphate</keyword>
<dbReference type="CDD" id="cd00610">
    <property type="entry name" value="OAT_like"/>
    <property type="match status" value="1"/>
</dbReference>
<evidence type="ECO:0000256" key="2">
    <source>
        <dbReference type="ARBA" id="ARBA00022898"/>
    </source>
</evidence>
<evidence type="ECO:0000256" key="3">
    <source>
        <dbReference type="RuleBase" id="RU003560"/>
    </source>
</evidence>
<dbReference type="KEGG" id="psco:LY89DRAFT_683294"/>
<dbReference type="Proteomes" id="UP000070700">
    <property type="component" value="Unassembled WGS sequence"/>
</dbReference>
<dbReference type="InterPro" id="IPR015421">
    <property type="entry name" value="PyrdxlP-dep_Trfase_major"/>
</dbReference>
<evidence type="ECO:0000256" key="1">
    <source>
        <dbReference type="ARBA" id="ARBA00001933"/>
    </source>
</evidence>
<proteinExistence type="inferred from homology"/>
<keyword evidence="5" id="KW-1185">Reference proteome</keyword>
<dbReference type="AlphaFoldDB" id="A0A194XH16"/>
<dbReference type="GO" id="GO:0030170">
    <property type="term" value="F:pyridoxal phosphate binding"/>
    <property type="evidence" value="ECO:0007669"/>
    <property type="project" value="InterPro"/>
</dbReference>
<dbReference type="InterPro" id="IPR015424">
    <property type="entry name" value="PyrdxlP-dep_Trfase"/>
</dbReference>
<reference evidence="4 5" key="1">
    <citation type="submission" date="2015-10" db="EMBL/GenBank/DDBJ databases">
        <title>Full genome of DAOMC 229536 Phialocephala scopiformis, a fungal endophyte of spruce producing the potent anti-insectan compound rugulosin.</title>
        <authorList>
            <consortium name="DOE Joint Genome Institute"/>
            <person name="Walker A.K."/>
            <person name="Frasz S.L."/>
            <person name="Seifert K.A."/>
            <person name="Miller J.D."/>
            <person name="Mondo S.J."/>
            <person name="Labutti K."/>
            <person name="Lipzen A."/>
            <person name="Dockter R."/>
            <person name="Kennedy M."/>
            <person name="Grigoriev I.V."/>
            <person name="Spatafora J.W."/>
        </authorList>
    </citation>
    <scope>NUCLEOTIDE SEQUENCE [LARGE SCALE GENOMIC DNA]</scope>
    <source>
        <strain evidence="4 5">CBS 120377</strain>
    </source>
</reference>
<accession>A0A194XH16</accession>
<gene>
    <name evidence="4" type="ORF">LY89DRAFT_683294</name>
</gene>
<dbReference type="PANTHER" id="PTHR43713:SF3">
    <property type="entry name" value="GLUTAMATE-1-SEMIALDEHYDE 2,1-AMINOMUTASE 1, CHLOROPLASTIC-RELATED"/>
    <property type="match status" value="1"/>
</dbReference>
<dbReference type="Gene3D" id="3.90.1150.10">
    <property type="entry name" value="Aspartate Aminotransferase, domain 1"/>
    <property type="match status" value="1"/>
</dbReference>
<dbReference type="InterPro" id="IPR015422">
    <property type="entry name" value="PyrdxlP-dep_Trfase_small"/>
</dbReference>
<dbReference type="InterPro" id="IPR005814">
    <property type="entry name" value="Aminotrans_3"/>
</dbReference>
<sequence length="442" mass="47947">MPSAISRSEQISEALAAARATYGKSNPESQKINSESSLSLPGGTTRNVVHFKPFPLILESGKGSYLTDVDGHTYLDLCGEYSAAMFGHSHPVITKAMHSAIESGFALGGVNRFEGRLGKLFCSRFPSIEKIRFSNSGTEANLTAIALVKAYTKRNTILVFKGGYHGGLATFSKDDKVTANSMNAPHNFVIAPYNDIQAFHDLVAKHKDDLACIFLELMQGSSGCLPADIEFIKATRAKAIEVGAILMFDEVMTSRMSTGGLQSLLGVTPDMTTLGKFFAGGGQNFGAFGGKNEIMSIIEPGHPGGAYHSGTYNNNVTTMAAGVAVLEQVWTKEAADDLYKMGEWLQKELERASKEAGSTLKVTGVGSLMTLHFSKNEVRSAADVQASETNVRELFFFDMLKKGLYLAQRGMISLMTVTTKEELETFVEAVKEFLVERREFVC</sequence>
<evidence type="ECO:0000313" key="4">
    <source>
        <dbReference type="EMBL" id="KUJ19458.1"/>
    </source>
</evidence>
<dbReference type="Pfam" id="PF00202">
    <property type="entry name" value="Aminotran_3"/>
    <property type="match status" value="1"/>
</dbReference>